<dbReference type="AlphaFoldDB" id="A0AAE1TCV7"/>
<proteinExistence type="predicted"/>
<accession>A0AAE1TCV7</accession>
<gene>
    <name evidence="1" type="ORF">QN277_011103</name>
</gene>
<comment type="caution">
    <text evidence="1">The sequence shown here is derived from an EMBL/GenBank/DDBJ whole genome shotgun (WGS) entry which is preliminary data.</text>
</comment>
<name>A0AAE1TCV7_9FABA</name>
<sequence length="124" mass="14125">MKEIYQMKQQHAQAAEILNLICENVKSLNEDTKFMTQDALIAAAKIDKVELLLQVTKANPEIILTSSFELFFDAVRYRRAIFNLLRGFSFKHVVASIEMDDDEIKLLHLAASLVPSSSLRGCFY</sequence>
<dbReference type="EMBL" id="JAWXYG010000002">
    <property type="protein sequence ID" value="KAK4279304.1"/>
    <property type="molecule type" value="Genomic_DNA"/>
</dbReference>
<keyword evidence="2" id="KW-1185">Reference proteome</keyword>
<evidence type="ECO:0000313" key="2">
    <source>
        <dbReference type="Proteomes" id="UP001293593"/>
    </source>
</evidence>
<evidence type="ECO:0000313" key="1">
    <source>
        <dbReference type="EMBL" id="KAK4279304.1"/>
    </source>
</evidence>
<protein>
    <submittedName>
        <fullName evidence="1">Uncharacterized protein</fullName>
    </submittedName>
</protein>
<reference evidence="1" key="1">
    <citation type="submission" date="2023-10" db="EMBL/GenBank/DDBJ databases">
        <title>Chromosome-level genome of the transformable northern wattle, Acacia crassicarpa.</title>
        <authorList>
            <person name="Massaro I."/>
            <person name="Sinha N.R."/>
            <person name="Poethig S."/>
            <person name="Leichty A.R."/>
        </authorList>
    </citation>
    <scope>NUCLEOTIDE SEQUENCE</scope>
    <source>
        <strain evidence="1">Acra3RX</strain>
        <tissue evidence="1">Leaf</tissue>
    </source>
</reference>
<dbReference type="Proteomes" id="UP001293593">
    <property type="component" value="Unassembled WGS sequence"/>
</dbReference>
<organism evidence="1 2">
    <name type="scientific">Acacia crassicarpa</name>
    <name type="common">northern wattle</name>
    <dbReference type="NCBI Taxonomy" id="499986"/>
    <lineage>
        <taxon>Eukaryota</taxon>
        <taxon>Viridiplantae</taxon>
        <taxon>Streptophyta</taxon>
        <taxon>Embryophyta</taxon>
        <taxon>Tracheophyta</taxon>
        <taxon>Spermatophyta</taxon>
        <taxon>Magnoliopsida</taxon>
        <taxon>eudicotyledons</taxon>
        <taxon>Gunneridae</taxon>
        <taxon>Pentapetalae</taxon>
        <taxon>rosids</taxon>
        <taxon>fabids</taxon>
        <taxon>Fabales</taxon>
        <taxon>Fabaceae</taxon>
        <taxon>Caesalpinioideae</taxon>
        <taxon>mimosoid clade</taxon>
        <taxon>Acacieae</taxon>
        <taxon>Acacia</taxon>
    </lineage>
</organism>